<comment type="caution">
    <text evidence="2">The sequence shown here is derived from an EMBL/GenBank/DDBJ whole genome shotgun (WGS) entry which is preliminary data.</text>
</comment>
<evidence type="ECO:0000313" key="3">
    <source>
        <dbReference type="Proteomes" id="UP001338125"/>
    </source>
</evidence>
<dbReference type="EMBL" id="JAVFKD010000004">
    <property type="protein sequence ID" value="KAK5995632.1"/>
    <property type="molecule type" value="Genomic_DNA"/>
</dbReference>
<dbReference type="Proteomes" id="UP001338125">
    <property type="component" value="Unassembled WGS sequence"/>
</dbReference>
<keyword evidence="3" id="KW-1185">Reference proteome</keyword>
<evidence type="ECO:0000256" key="1">
    <source>
        <dbReference type="SAM" id="MobiDB-lite"/>
    </source>
</evidence>
<gene>
    <name evidence="2" type="ORF">PT974_04046</name>
</gene>
<evidence type="ECO:0000313" key="2">
    <source>
        <dbReference type="EMBL" id="KAK5995632.1"/>
    </source>
</evidence>
<sequence>MLPASVASNTSKCCLGCSCQKHGPKMTASERVELRNDAIDRFLSSPSSVVIPQSQELDAALAKNKSTSRRSGPATRRNTA</sequence>
<proteinExistence type="predicted"/>
<accession>A0ABR0SU20</accession>
<organism evidence="2 3">
    <name type="scientific">Cladobotryum mycophilum</name>
    <dbReference type="NCBI Taxonomy" id="491253"/>
    <lineage>
        <taxon>Eukaryota</taxon>
        <taxon>Fungi</taxon>
        <taxon>Dikarya</taxon>
        <taxon>Ascomycota</taxon>
        <taxon>Pezizomycotina</taxon>
        <taxon>Sordariomycetes</taxon>
        <taxon>Hypocreomycetidae</taxon>
        <taxon>Hypocreales</taxon>
        <taxon>Hypocreaceae</taxon>
        <taxon>Cladobotryum</taxon>
    </lineage>
</organism>
<protein>
    <submittedName>
        <fullName evidence="2">Uncharacterized protein</fullName>
    </submittedName>
</protein>
<name>A0ABR0SU20_9HYPO</name>
<feature type="region of interest" description="Disordered" evidence="1">
    <location>
        <begin position="60"/>
        <end position="80"/>
    </location>
</feature>
<reference evidence="2 3" key="1">
    <citation type="submission" date="2024-01" db="EMBL/GenBank/DDBJ databases">
        <title>Complete genome of Cladobotryum mycophilum ATHUM6906.</title>
        <authorList>
            <person name="Christinaki A.C."/>
            <person name="Myridakis A.I."/>
            <person name="Kouvelis V.N."/>
        </authorList>
    </citation>
    <scope>NUCLEOTIDE SEQUENCE [LARGE SCALE GENOMIC DNA]</scope>
    <source>
        <strain evidence="2 3">ATHUM6906</strain>
    </source>
</reference>